<accession>A0A9D2UIK3</accession>
<dbReference type="Proteomes" id="UP000787625">
    <property type="component" value="Unassembled WGS sequence"/>
</dbReference>
<reference evidence="1" key="1">
    <citation type="journal article" date="2021" name="PeerJ">
        <title>Extensive microbial diversity within the chicken gut microbiome revealed by metagenomics and culture.</title>
        <authorList>
            <person name="Gilroy R."/>
            <person name="Ravi A."/>
            <person name="Getino M."/>
            <person name="Pursley I."/>
            <person name="Horton D.L."/>
            <person name="Alikhan N.F."/>
            <person name="Baker D."/>
            <person name="Gharbi K."/>
            <person name="Hall N."/>
            <person name="Watson M."/>
            <person name="Adriaenssens E.M."/>
            <person name="Foster-Nyarko E."/>
            <person name="Jarju S."/>
            <person name="Secka A."/>
            <person name="Antonio M."/>
            <person name="Oren A."/>
            <person name="Chaudhuri R.R."/>
            <person name="La Ragione R."/>
            <person name="Hildebrand F."/>
            <person name="Pallen M.J."/>
        </authorList>
    </citation>
    <scope>NUCLEOTIDE SEQUENCE</scope>
    <source>
        <strain evidence="1">MalCec1-1739</strain>
    </source>
</reference>
<organism evidence="1 2">
    <name type="scientific">Candidatus Avibacteroides avistercoris</name>
    <dbReference type="NCBI Taxonomy" id="2840690"/>
    <lineage>
        <taxon>Bacteria</taxon>
        <taxon>Pseudomonadati</taxon>
        <taxon>Bacteroidota</taxon>
        <taxon>Bacteroidia</taxon>
        <taxon>Bacteroidales</taxon>
        <taxon>Bacteroidaceae</taxon>
        <taxon>Bacteroidaceae incertae sedis</taxon>
        <taxon>Candidatus Avibacteroides</taxon>
    </lineage>
</organism>
<gene>
    <name evidence="1" type="ORF">IAA93_05180</name>
</gene>
<dbReference type="InterPro" id="IPR056298">
    <property type="entry name" value="AlkZ-rel"/>
</dbReference>
<proteinExistence type="predicted"/>
<name>A0A9D2UIK3_9BACT</name>
<dbReference type="Pfam" id="PF24741">
    <property type="entry name" value="AlkZ-rel"/>
    <property type="match status" value="1"/>
</dbReference>
<sequence>MDEIILRSAADVERLALEWGFLPLFKNGIEGFSIEEHTPDDLWFADDADGPWEWKGPVIRGWQCAYGRIFDGKAGFVSLQWLPDLINWRRSCCPIGDATPDDSGCSRRRTVYDTLVAHESLLSKELKALCGFTRNRRLRTDGAELLDRMVAHPGRGEGFDTVMGHLQMGTWVFIADFEYALDRHNHPYGWGLARYATPEALYGDGITDAGGRSPAESRRRMLVHLRQLLPGASDAQLSRMLDCRRQMAKTARRGGR</sequence>
<evidence type="ECO:0000313" key="2">
    <source>
        <dbReference type="Proteomes" id="UP000787625"/>
    </source>
</evidence>
<evidence type="ECO:0000313" key="1">
    <source>
        <dbReference type="EMBL" id="HJD53097.1"/>
    </source>
</evidence>
<protein>
    <submittedName>
        <fullName evidence="1">Uncharacterized protein</fullName>
    </submittedName>
</protein>
<comment type="caution">
    <text evidence="1">The sequence shown here is derived from an EMBL/GenBank/DDBJ whole genome shotgun (WGS) entry which is preliminary data.</text>
</comment>
<dbReference type="AlphaFoldDB" id="A0A9D2UIK3"/>
<dbReference type="EMBL" id="DWUP01000108">
    <property type="protein sequence ID" value="HJD53097.1"/>
    <property type="molecule type" value="Genomic_DNA"/>
</dbReference>
<reference evidence="1" key="2">
    <citation type="submission" date="2021-04" db="EMBL/GenBank/DDBJ databases">
        <authorList>
            <person name="Gilroy R."/>
        </authorList>
    </citation>
    <scope>NUCLEOTIDE SEQUENCE</scope>
    <source>
        <strain evidence="1">MalCec1-1739</strain>
    </source>
</reference>